<dbReference type="GO" id="GO:0005576">
    <property type="term" value="C:extracellular region"/>
    <property type="evidence" value="ECO:0007669"/>
    <property type="project" value="UniProtKB-SubCell"/>
</dbReference>
<dbReference type="InterPro" id="IPR054030">
    <property type="entry name" value="Gp5_Vgr_C"/>
</dbReference>
<protein>
    <submittedName>
        <fullName evidence="6">Uncharacterized protein</fullName>
    </submittedName>
</protein>
<dbReference type="Proteomes" id="UP000075787">
    <property type="component" value="Unassembled WGS sequence"/>
</dbReference>
<reference evidence="6 7" key="1">
    <citation type="submission" date="2015-12" db="EMBL/GenBank/DDBJ databases">
        <title>Genome sequence of Tistrella mobilis MCCC 1A02139.</title>
        <authorList>
            <person name="Lu L."/>
            <person name="Lai Q."/>
            <person name="Shao Z."/>
            <person name="Qian P."/>
        </authorList>
    </citation>
    <scope>NUCLEOTIDE SEQUENCE [LARGE SCALE GENOMIC DNA]</scope>
    <source>
        <strain evidence="6 7">MCCC 1A02139</strain>
    </source>
</reference>
<comment type="caution">
    <text evidence="6">The sequence shown here is derived from an EMBL/GenBank/DDBJ whole genome shotgun (WGS) entry which is preliminary data.</text>
</comment>
<evidence type="ECO:0000256" key="2">
    <source>
        <dbReference type="ARBA" id="ARBA00005558"/>
    </source>
</evidence>
<dbReference type="PANTHER" id="PTHR32305">
    <property type="match status" value="1"/>
</dbReference>
<dbReference type="GeneID" id="97238887"/>
<comment type="subcellular location">
    <subcellularLocation>
        <location evidence="1">Secreted</location>
    </subcellularLocation>
</comment>
<dbReference type="NCBIfam" id="TIGR01646">
    <property type="entry name" value="vgr_GE"/>
    <property type="match status" value="1"/>
</dbReference>
<dbReference type="InterPro" id="IPR050708">
    <property type="entry name" value="T6SS_VgrG/RHS"/>
</dbReference>
<dbReference type="Gene3D" id="4.10.220.110">
    <property type="match status" value="1"/>
</dbReference>
<evidence type="ECO:0000313" key="7">
    <source>
        <dbReference type="Proteomes" id="UP000075787"/>
    </source>
</evidence>
<dbReference type="Gene3D" id="3.55.50.10">
    <property type="entry name" value="Baseplate protein-like domains"/>
    <property type="match status" value="1"/>
</dbReference>
<dbReference type="InterPro" id="IPR006533">
    <property type="entry name" value="T6SS_Vgr_RhsGE"/>
</dbReference>
<organism evidence="6 7">
    <name type="scientific">Tistrella mobilis</name>
    <dbReference type="NCBI Taxonomy" id="171437"/>
    <lineage>
        <taxon>Bacteria</taxon>
        <taxon>Pseudomonadati</taxon>
        <taxon>Pseudomonadota</taxon>
        <taxon>Alphaproteobacteria</taxon>
        <taxon>Geminicoccales</taxon>
        <taxon>Geminicoccaceae</taxon>
        <taxon>Tistrella</taxon>
    </lineage>
</organism>
<evidence type="ECO:0000256" key="3">
    <source>
        <dbReference type="ARBA" id="ARBA00022525"/>
    </source>
</evidence>
<feature type="domain" description="Gp5/Type VI secretion system Vgr protein OB-fold" evidence="4">
    <location>
        <begin position="404"/>
        <end position="471"/>
    </location>
</feature>
<gene>
    <name evidence="6" type="ORF">AUP44_27375</name>
</gene>
<dbReference type="Pfam" id="PF05954">
    <property type="entry name" value="Phage_GPD"/>
    <property type="match status" value="1"/>
</dbReference>
<dbReference type="RefSeq" id="WP_062763852.1">
    <property type="nucleotide sequence ID" value="NZ_CP121042.1"/>
</dbReference>
<dbReference type="Pfam" id="PF04717">
    <property type="entry name" value="Phage_base_V"/>
    <property type="match status" value="1"/>
</dbReference>
<dbReference type="Gene3D" id="2.30.110.50">
    <property type="match status" value="1"/>
</dbReference>
<dbReference type="OrthoDB" id="9762420at2"/>
<dbReference type="PANTHER" id="PTHR32305:SF15">
    <property type="entry name" value="PROTEIN RHSA-RELATED"/>
    <property type="match status" value="1"/>
</dbReference>
<comment type="similarity">
    <text evidence="2">Belongs to the VgrG protein family.</text>
</comment>
<dbReference type="InterPro" id="IPR017847">
    <property type="entry name" value="T6SS_RhsGE_Vgr_subset"/>
</dbReference>
<sequence>MTDLTSPPSFGSGDLAALFGDVIQDGRLLTIDSPLGPDMLLLERLVGEEALSEPFRFELTVRAKRDDIASAELVGHRVSFTLERADGSRRPWSGHVERVVAGAAIAKGQRYYHLEVRPWLWQLTHKTDCRIFQDKSTLDILEEIFGEFGFRDYDFSGVLNTPPKRDYCVQYRESSFAFVSRLLEEDGIFYYFAHTDDGAHVLTLADGAHAYVPVPEQELRYAATDVDLNNVTRWRHAWRFVPGRWAGSDYNFEMPGTDLASEAASVTPLETNRAFEIYDWHARFQTRDAGARISRRRMQAMETGHDTVQAASTARDLAPALSFTIFGHPAADEAGRGYAVVRIRHHAIDTTYDTGPDRRPPTYENSFTALPVEVGFVPARTTPQPRIDGIQTATVVGPAGEEIHTDRYGRIKVQFPWDRYATGDDRSSCWLRVMQPWGGRNMGAQTIPRIGMEVMVSFVEGDPDRPLAIGIVPNAGTMPPLTLPATKTRTAFKSASSPGGGGFNEMTFEDLAGAEELMMRAQRDQTELVGRNRMVNTANVSTQDTGTLWGSRVGDSEIVMTRASILIQHKQSRIILDGERVRIEFTNGHFIDLSAEGVIISSTAKIVTVRDESNFTAVDGEGVVAKGKVVHTVDAGESNDVTVSAEGVAVNGKVVLLNCE</sequence>
<dbReference type="Pfam" id="PF22178">
    <property type="entry name" value="Gp5_trimer_C"/>
    <property type="match status" value="1"/>
</dbReference>
<dbReference type="InterPro" id="IPR037026">
    <property type="entry name" value="Vgr_OB-fold_dom_sf"/>
</dbReference>
<proteinExistence type="inferred from homology"/>
<evidence type="ECO:0000259" key="5">
    <source>
        <dbReference type="Pfam" id="PF22178"/>
    </source>
</evidence>
<evidence type="ECO:0000313" key="6">
    <source>
        <dbReference type="EMBL" id="KYO52848.1"/>
    </source>
</evidence>
<accession>A0A162L1Y1</accession>
<evidence type="ECO:0000256" key="1">
    <source>
        <dbReference type="ARBA" id="ARBA00004613"/>
    </source>
</evidence>
<dbReference type="SUPFAM" id="SSF69255">
    <property type="entry name" value="gp5 N-terminal domain-like"/>
    <property type="match status" value="1"/>
</dbReference>
<dbReference type="InterPro" id="IPR006531">
    <property type="entry name" value="Gp5/Vgr_OB"/>
</dbReference>
<evidence type="ECO:0000259" key="4">
    <source>
        <dbReference type="Pfam" id="PF04717"/>
    </source>
</evidence>
<feature type="domain" description="Gp5/Type VI secretion system Vgr C-terminal trimerisation" evidence="5">
    <location>
        <begin position="491"/>
        <end position="576"/>
    </location>
</feature>
<dbReference type="NCBIfam" id="TIGR03361">
    <property type="entry name" value="VI_Rhs_Vgr"/>
    <property type="match status" value="1"/>
</dbReference>
<dbReference type="EMBL" id="LPZR01000138">
    <property type="protein sequence ID" value="KYO52848.1"/>
    <property type="molecule type" value="Genomic_DNA"/>
</dbReference>
<dbReference type="SUPFAM" id="SSF69279">
    <property type="entry name" value="Phage tail proteins"/>
    <property type="match status" value="2"/>
</dbReference>
<dbReference type="Gene3D" id="2.40.50.230">
    <property type="entry name" value="Gp5 N-terminal domain"/>
    <property type="match status" value="1"/>
</dbReference>
<dbReference type="SUPFAM" id="SSF69349">
    <property type="entry name" value="Phage fibre proteins"/>
    <property type="match status" value="1"/>
</dbReference>
<name>A0A162L1Y1_9PROT</name>
<dbReference type="AlphaFoldDB" id="A0A162L1Y1"/>
<keyword evidence="3" id="KW-0964">Secreted</keyword>